<keyword evidence="2" id="KW-1185">Reference proteome</keyword>
<dbReference type="EMBL" id="JARBHB010000001">
    <property type="protein sequence ID" value="KAJ8895715.1"/>
    <property type="molecule type" value="Genomic_DNA"/>
</dbReference>
<name>A0ABQ9IGB5_9NEOP</name>
<sequence>MSSSDCDTDCLANETVKRVFMTQEGSHFFDTGAYRPVSRMSCVTSEVRVASLQSTTGTHFDKIHVDNNICNNQNLDQLHSQVFVVLIRGLSSSWKLWFCLERIKHYTRRVWVFADIPHILKLLCNHIVYKSIVLPKFSELLMDIIKLIVNTNTGEVRLVPKVTLLAVKGNEQTKMLLLLRDFFEIDSYSYTNSDGGTQKQQLSFNLWTICLK</sequence>
<evidence type="ECO:0000313" key="2">
    <source>
        <dbReference type="Proteomes" id="UP001159363"/>
    </source>
</evidence>
<evidence type="ECO:0000313" key="1">
    <source>
        <dbReference type="EMBL" id="KAJ8895715.1"/>
    </source>
</evidence>
<evidence type="ECO:0008006" key="3">
    <source>
        <dbReference type="Google" id="ProtNLM"/>
    </source>
</evidence>
<protein>
    <recommendedName>
        <fullName evidence="3">Transposable element P transposase</fullName>
    </recommendedName>
</protein>
<organism evidence="1 2">
    <name type="scientific">Dryococelus australis</name>
    <dbReference type="NCBI Taxonomy" id="614101"/>
    <lineage>
        <taxon>Eukaryota</taxon>
        <taxon>Metazoa</taxon>
        <taxon>Ecdysozoa</taxon>
        <taxon>Arthropoda</taxon>
        <taxon>Hexapoda</taxon>
        <taxon>Insecta</taxon>
        <taxon>Pterygota</taxon>
        <taxon>Neoptera</taxon>
        <taxon>Polyneoptera</taxon>
        <taxon>Phasmatodea</taxon>
        <taxon>Verophasmatodea</taxon>
        <taxon>Anareolatae</taxon>
        <taxon>Phasmatidae</taxon>
        <taxon>Eurycanthinae</taxon>
        <taxon>Dryococelus</taxon>
    </lineage>
</organism>
<gene>
    <name evidence="1" type="ORF">PR048_001052</name>
</gene>
<accession>A0ABQ9IGB5</accession>
<comment type="caution">
    <text evidence="1">The sequence shown here is derived from an EMBL/GenBank/DDBJ whole genome shotgun (WGS) entry which is preliminary data.</text>
</comment>
<dbReference type="Proteomes" id="UP001159363">
    <property type="component" value="Chromosome 1"/>
</dbReference>
<reference evidence="1 2" key="1">
    <citation type="submission" date="2023-02" db="EMBL/GenBank/DDBJ databases">
        <title>LHISI_Scaffold_Assembly.</title>
        <authorList>
            <person name="Stuart O.P."/>
            <person name="Cleave R."/>
            <person name="Magrath M.J.L."/>
            <person name="Mikheyev A.S."/>
        </authorList>
    </citation>
    <scope>NUCLEOTIDE SEQUENCE [LARGE SCALE GENOMIC DNA]</scope>
    <source>
        <strain evidence="1">Daus_M_001</strain>
        <tissue evidence="1">Leg muscle</tissue>
    </source>
</reference>
<proteinExistence type="predicted"/>